<reference evidence="2 3" key="1">
    <citation type="submission" date="2024-02" db="EMBL/GenBank/DDBJ databases">
        <title>Deinococcus caeni NBRC 101312.</title>
        <authorList>
            <person name="Ichikawa N."/>
            <person name="Katano-Makiyama Y."/>
            <person name="Hidaka K."/>
        </authorList>
    </citation>
    <scope>NUCLEOTIDE SEQUENCE [LARGE SCALE GENOMIC DNA]</scope>
    <source>
        <strain evidence="2 3">NBRC 101312</strain>
    </source>
</reference>
<dbReference type="PANTHER" id="PTHR44068">
    <property type="entry name" value="ZGC:194242"/>
    <property type="match status" value="1"/>
</dbReference>
<feature type="domain" description="Methyltransferase" evidence="1">
    <location>
        <begin position="55"/>
        <end position="149"/>
    </location>
</feature>
<dbReference type="PANTHER" id="PTHR44068:SF11">
    <property type="entry name" value="GERANYL DIPHOSPHATE 2-C-METHYLTRANSFERASE"/>
    <property type="match status" value="1"/>
</dbReference>
<organism evidence="2 3">
    <name type="scientific">Deinococcus caeni</name>
    <dbReference type="NCBI Taxonomy" id="569127"/>
    <lineage>
        <taxon>Bacteria</taxon>
        <taxon>Thermotogati</taxon>
        <taxon>Deinococcota</taxon>
        <taxon>Deinococci</taxon>
        <taxon>Deinococcales</taxon>
        <taxon>Deinococcaceae</taxon>
        <taxon>Deinococcus</taxon>
    </lineage>
</organism>
<dbReference type="InterPro" id="IPR041698">
    <property type="entry name" value="Methyltransf_25"/>
</dbReference>
<evidence type="ECO:0000259" key="1">
    <source>
        <dbReference type="Pfam" id="PF13649"/>
    </source>
</evidence>
<evidence type="ECO:0000313" key="3">
    <source>
        <dbReference type="Proteomes" id="UP001423409"/>
    </source>
</evidence>
<dbReference type="SUPFAM" id="SSF53335">
    <property type="entry name" value="S-adenosyl-L-methionine-dependent methyltransferases"/>
    <property type="match status" value="1"/>
</dbReference>
<dbReference type="Proteomes" id="UP001423409">
    <property type="component" value="Unassembled WGS sequence"/>
</dbReference>
<protein>
    <recommendedName>
        <fullName evidence="1">Methyltransferase domain-containing protein</fullName>
    </recommendedName>
</protein>
<dbReference type="CDD" id="cd02440">
    <property type="entry name" value="AdoMet_MTases"/>
    <property type="match status" value="1"/>
</dbReference>
<dbReference type="Gene3D" id="3.40.50.150">
    <property type="entry name" value="Vaccinia Virus protein VP39"/>
    <property type="match status" value="1"/>
</dbReference>
<accession>A0ABP9U7V8</accession>
<dbReference type="Pfam" id="PF13649">
    <property type="entry name" value="Methyltransf_25"/>
    <property type="match status" value="1"/>
</dbReference>
<name>A0ABP9U7V8_9DEIO</name>
<dbReference type="RefSeq" id="WP_345440444.1">
    <property type="nucleotide sequence ID" value="NZ_BAABQU010000001.1"/>
</dbReference>
<dbReference type="EMBL" id="BAABQU010000001">
    <property type="protein sequence ID" value="GAA5438633.1"/>
    <property type="molecule type" value="Genomic_DNA"/>
</dbReference>
<sequence>MTDRADLLRAWTLPRYPRSAHYDPEWVLTHLMGPNPLWLTESLTDRMQLRPGLRVLDLGCGTALSSIFLAREFGVQVWATDLWISASDNWERIRAAGLQDRVFPIHAEAHALPFAAGFFDAVISVDAFHYFGTDDLYLGYLAPFIRPGGQLGLISPGVRDEFTVVPEHLAPYWGPDAWSYHSPHWWRRHWSKGGVLEVKSAEFLDHGWQEWRDWNLLCQRHGYSFYQPDIDMLTADQGRHLGFTQVVAVRP</sequence>
<keyword evidence="3" id="KW-1185">Reference proteome</keyword>
<dbReference type="InterPro" id="IPR050447">
    <property type="entry name" value="Erg6_SMT_methyltransf"/>
</dbReference>
<gene>
    <name evidence="2" type="ORF">Dcae01_00122</name>
</gene>
<evidence type="ECO:0000313" key="2">
    <source>
        <dbReference type="EMBL" id="GAA5438633.1"/>
    </source>
</evidence>
<proteinExistence type="predicted"/>
<dbReference type="InterPro" id="IPR029063">
    <property type="entry name" value="SAM-dependent_MTases_sf"/>
</dbReference>
<comment type="caution">
    <text evidence="2">The sequence shown here is derived from an EMBL/GenBank/DDBJ whole genome shotgun (WGS) entry which is preliminary data.</text>
</comment>